<feature type="region of interest" description="Disordered" evidence="9">
    <location>
        <begin position="573"/>
        <end position="596"/>
    </location>
</feature>
<reference evidence="13" key="1">
    <citation type="journal article" date="2021" name="PeerJ">
        <title>Extensive microbial diversity within the chicken gut microbiome revealed by metagenomics and culture.</title>
        <authorList>
            <person name="Gilroy R."/>
            <person name="Ravi A."/>
            <person name="Getino M."/>
            <person name="Pursley I."/>
            <person name="Horton D.L."/>
            <person name="Alikhan N.F."/>
            <person name="Baker D."/>
            <person name="Gharbi K."/>
            <person name="Hall N."/>
            <person name="Watson M."/>
            <person name="Adriaenssens E.M."/>
            <person name="Foster-Nyarko E."/>
            <person name="Jarju S."/>
            <person name="Secka A."/>
            <person name="Antonio M."/>
            <person name="Oren A."/>
            <person name="Chaudhuri R.R."/>
            <person name="La Ragione R."/>
            <person name="Hildebrand F."/>
            <person name="Pallen M.J."/>
        </authorList>
    </citation>
    <scope>NUCLEOTIDE SEQUENCE</scope>
    <source>
        <strain evidence="13">6019</strain>
    </source>
</reference>
<dbReference type="AlphaFoldDB" id="A0A921B5N2"/>
<evidence type="ECO:0000256" key="7">
    <source>
        <dbReference type="ARBA" id="ARBA00047899"/>
    </source>
</evidence>
<evidence type="ECO:0000256" key="1">
    <source>
        <dbReference type="ARBA" id="ARBA00012513"/>
    </source>
</evidence>
<dbReference type="GO" id="GO:0004674">
    <property type="term" value="F:protein serine/threonine kinase activity"/>
    <property type="evidence" value="ECO:0007669"/>
    <property type="project" value="UniProtKB-KW"/>
</dbReference>
<feature type="domain" description="PASTA" evidence="12">
    <location>
        <begin position="417"/>
        <end position="485"/>
    </location>
</feature>
<evidence type="ECO:0000313" key="13">
    <source>
        <dbReference type="EMBL" id="HJE19226.1"/>
    </source>
</evidence>
<evidence type="ECO:0000256" key="4">
    <source>
        <dbReference type="ARBA" id="ARBA00022741"/>
    </source>
</evidence>
<feature type="region of interest" description="Disordered" evidence="9">
    <location>
        <begin position="275"/>
        <end position="313"/>
    </location>
</feature>
<evidence type="ECO:0000259" key="12">
    <source>
        <dbReference type="PROSITE" id="PS51178"/>
    </source>
</evidence>
<dbReference type="PANTHER" id="PTHR43289:SF34">
    <property type="entry name" value="SERINE_THREONINE-PROTEIN KINASE YBDM-RELATED"/>
    <property type="match status" value="1"/>
</dbReference>
<keyword evidence="2" id="KW-0723">Serine/threonine-protein kinase</keyword>
<dbReference type="NCBIfam" id="NF033483">
    <property type="entry name" value="PknB_PASTA_kin"/>
    <property type="match status" value="1"/>
</dbReference>
<feature type="domain" description="Protein kinase" evidence="11">
    <location>
        <begin position="11"/>
        <end position="268"/>
    </location>
</feature>
<keyword evidence="10" id="KW-0812">Transmembrane</keyword>
<feature type="domain" description="PASTA" evidence="12">
    <location>
        <begin position="349"/>
        <end position="416"/>
    </location>
</feature>
<dbReference type="InterPro" id="IPR000719">
    <property type="entry name" value="Prot_kinase_dom"/>
</dbReference>
<dbReference type="PROSITE" id="PS51178">
    <property type="entry name" value="PASTA"/>
    <property type="match status" value="3"/>
</dbReference>
<feature type="domain" description="PASTA" evidence="12">
    <location>
        <begin position="486"/>
        <end position="552"/>
    </location>
</feature>
<keyword evidence="3" id="KW-0808">Transferase</keyword>
<dbReference type="SUPFAM" id="SSF56112">
    <property type="entry name" value="Protein kinase-like (PK-like)"/>
    <property type="match status" value="1"/>
</dbReference>
<name>A0A921B5N2_9STAP</name>
<keyword evidence="5 13" id="KW-0418">Kinase</keyword>
<reference evidence="13" key="2">
    <citation type="submission" date="2021-09" db="EMBL/GenBank/DDBJ databases">
        <authorList>
            <person name="Gilroy R."/>
        </authorList>
    </citation>
    <scope>NUCLEOTIDE SEQUENCE</scope>
    <source>
        <strain evidence="13">6019</strain>
    </source>
</reference>
<dbReference type="PROSITE" id="PS00108">
    <property type="entry name" value="PROTEIN_KINASE_ST"/>
    <property type="match status" value="1"/>
</dbReference>
<sequence length="657" mass="73474">MSVIGRIFSDRYQLKKYLGGGMSSVYLAHDIILERDVVVKLIKTDPNNLDKSKNRFLREVQSTIKLSHPNVVSVYDVDDSDEYQILVTEMIIGPTLKTYIRDNHPLSIEAVVSLSRMILNGIGHAHEAGVIHRDIKPQNILLNENNDVKITDFGIAKAMSETRMTETNQVMGSVQYISPEQAKGQNTDERTDIYSFGIVLYEMLAGDVPFHGETPVSIALKQISEEIPDITDVRDDVPVSLQNIIKKCTAKNVEDRYRHTEEVFEALVQYDTFEAPESDDDLDDDEDDYDAGAEVVPPDVAPSAGETEAVEDEQPRRRRGIGCLLFLIFFFLILLPLLYIGYIFFTDETRNYVDVPNIVGQTVEEATESLAEFELGIGDVEEIYHDEVPVDAIISASPEVGESVAPASTIDVVVSLGHAPSDMPDYVGEIYEDVADSIESFGFEEVVIEEEYTDEDNAGEIIEQSIDPDSEIYPEEETLTLVISQGIEMIEVENLIGYSESQAIEMLEEAGLEAEVVARMYSDSVQSGFVMIQTPEDGEIEIGETVELTISVGPEPPQQRAYSNTINIPYTYVATEEDDDDDDDDDIDDDDNDEETPLQIVRVYISDANHSIENVYEVFGITEDSFYTVNMTIMENSSGRYIITVDDEVIEDATVPY</sequence>
<dbReference type="SMART" id="SM00220">
    <property type="entry name" value="S_TKc"/>
    <property type="match status" value="1"/>
</dbReference>
<evidence type="ECO:0000256" key="5">
    <source>
        <dbReference type="ARBA" id="ARBA00022777"/>
    </source>
</evidence>
<evidence type="ECO:0000256" key="10">
    <source>
        <dbReference type="SAM" id="Phobius"/>
    </source>
</evidence>
<dbReference type="PANTHER" id="PTHR43289">
    <property type="entry name" value="MITOGEN-ACTIVATED PROTEIN KINASE KINASE KINASE 20-RELATED"/>
    <property type="match status" value="1"/>
</dbReference>
<protein>
    <recommendedName>
        <fullName evidence="1">non-specific serine/threonine protein kinase</fullName>
        <ecNumber evidence="1">2.7.11.1</ecNumber>
    </recommendedName>
</protein>
<dbReference type="Pfam" id="PF03793">
    <property type="entry name" value="PASTA"/>
    <property type="match status" value="3"/>
</dbReference>
<dbReference type="InterPro" id="IPR005543">
    <property type="entry name" value="PASTA_dom"/>
</dbReference>
<dbReference type="Gene3D" id="3.30.200.20">
    <property type="entry name" value="Phosphorylase Kinase, domain 1"/>
    <property type="match status" value="1"/>
</dbReference>
<comment type="catalytic activity">
    <reaction evidence="7">
        <text>L-threonyl-[protein] + ATP = O-phospho-L-threonyl-[protein] + ADP + H(+)</text>
        <dbReference type="Rhea" id="RHEA:46608"/>
        <dbReference type="Rhea" id="RHEA-COMP:11060"/>
        <dbReference type="Rhea" id="RHEA-COMP:11605"/>
        <dbReference type="ChEBI" id="CHEBI:15378"/>
        <dbReference type="ChEBI" id="CHEBI:30013"/>
        <dbReference type="ChEBI" id="CHEBI:30616"/>
        <dbReference type="ChEBI" id="CHEBI:61977"/>
        <dbReference type="ChEBI" id="CHEBI:456216"/>
        <dbReference type="EC" id="2.7.11.1"/>
    </reaction>
</comment>
<dbReference type="Gene3D" id="2.60.40.2560">
    <property type="match status" value="1"/>
</dbReference>
<keyword evidence="10" id="KW-1133">Transmembrane helix</keyword>
<comment type="catalytic activity">
    <reaction evidence="8">
        <text>L-seryl-[protein] + ATP = O-phospho-L-seryl-[protein] + ADP + H(+)</text>
        <dbReference type="Rhea" id="RHEA:17989"/>
        <dbReference type="Rhea" id="RHEA-COMP:9863"/>
        <dbReference type="Rhea" id="RHEA-COMP:11604"/>
        <dbReference type="ChEBI" id="CHEBI:15378"/>
        <dbReference type="ChEBI" id="CHEBI:29999"/>
        <dbReference type="ChEBI" id="CHEBI:30616"/>
        <dbReference type="ChEBI" id="CHEBI:83421"/>
        <dbReference type="ChEBI" id="CHEBI:456216"/>
        <dbReference type="EC" id="2.7.11.1"/>
    </reaction>
</comment>
<feature type="transmembrane region" description="Helical" evidence="10">
    <location>
        <begin position="324"/>
        <end position="345"/>
    </location>
</feature>
<dbReference type="GO" id="GO:0005524">
    <property type="term" value="F:ATP binding"/>
    <property type="evidence" value="ECO:0007669"/>
    <property type="project" value="UniProtKB-KW"/>
</dbReference>
<dbReference type="FunFam" id="1.10.510.10:FF:000021">
    <property type="entry name" value="Serine/threonine protein kinase"/>
    <property type="match status" value="1"/>
</dbReference>
<dbReference type="PROSITE" id="PS50011">
    <property type="entry name" value="PROTEIN_KINASE_DOM"/>
    <property type="match status" value="1"/>
</dbReference>
<evidence type="ECO:0000256" key="8">
    <source>
        <dbReference type="ARBA" id="ARBA00048679"/>
    </source>
</evidence>
<dbReference type="EMBL" id="DYYI01000022">
    <property type="protein sequence ID" value="HJE19226.1"/>
    <property type="molecule type" value="Genomic_DNA"/>
</dbReference>
<dbReference type="CDD" id="cd14014">
    <property type="entry name" value="STKc_PknB_like"/>
    <property type="match status" value="1"/>
</dbReference>
<accession>A0A921B5N2</accession>
<evidence type="ECO:0000256" key="3">
    <source>
        <dbReference type="ARBA" id="ARBA00022679"/>
    </source>
</evidence>
<comment type="caution">
    <text evidence="13">The sequence shown here is derived from an EMBL/GenBank/DDBJ whole genome shotgun (WGS) entry which is preliminary data.</text>
</comment>
<dbReference type="Gene3D" id="3.30.10.20">
    <property type="match status" value="3"/>
</dbReference>
<evidence type="ECO:0000259" key="11">
    <source>
        <dbReference type="PROSITE" id="PS50011"/>
    </source>
</evidence>
<dbReference type="Proteomes" id="UP000763505">
    <property type="component" value="Unassembled WGS sequence"/>
</dbReference>
<keyword evidence="4" id="KW-0547">Nucleotide-binding</keyword>
<evidence type="ECO:0000256" key="2">
    <source>
        <dbReference type="ARBA" id="ARBA00022527"/>
    </source>
</evidence>
<feature type="compositionally biased region" description="Acidic residues" evidence="9">
    <location>
        <begin position="275"/>
        <end position="291"/>
    </location>
</feature>
<dbReference type="CDD" id="cd06577">
    <property type="entry name" value="PASTA_pknB"/>
    <property type="match status" value="3"/>
</dbReference>
<feature type="compositionally biased region" description="Acidic residues" evidence="9">
    <location>
        <begin position="575"/>
        <end position="596"/>
    </location>
</feature>
<dbReference type="Pfam" id="PF00069">
    <property type="entry name" value="Pkinase"/>
    <property type="match status" value="1"/>
</dbReference>
<evidence type="ECO:0000256" key="6">
    <source>
        <dbReference type="ARBA" id="ARBA00022840"/>
    </source>
</evidence>
<dbReference type="EC" id="2.7.11.1" evidence="1"/>
<evidence type="ECO:0000313" key="14">
    <source>
        <dbReference type="Proteomes" id="UP000763505"/>
    </source>
</evidence>
<evidence type="ECO:0000256" key="9">
    <source>
        <dbReference type="SAM" id="MobiDB-lite"/>
    </source>
</evidence>
<gene>
    <name evidence="13" type="primary">pknB</name>
    <name evidence="13" type="ORF">K8V35_02605</name>
</gene>
<proteinExistence type="predicted"/>
<dbReference type="InterPro" id="IPR011009">
    <property type="entry name" value="Kinase-like_dom_sf"/>
</dbReference>
<dbReference type="InterPro" id="IPR008271">
    <property type="entry name" value="Ser/Thr_kinase_AS"/>
</dbReference>
<organism evidence="13 14">
    <name type="scientific">Aliicoccus persicus</name>
    <dbReference type="NCBI Taxonomy" id="930138"/>
    <lineage>
        <taxon>Bacteria</taxon>
        <taxon>Bacillati</taxon>
        <taxon>Bacillota</taxon>
        <taxon>Bacilli</taxon>
        <taxon>Bacillales</taxon>
        <taxon>Staphylococcaceae</taxon>
        <taxon>Aliicoccus</taxon>
    </lineage>
</organism>
<dbReference type="SMART" id="SM00740">
    <property type="entry name" value="PASTA"/>
    <property type="match status" value="3"/>
</dbReference>
<keyword evidence="6" id="KW-0067">ATP-binding</keyword>
<keyword evidence="10" id="KW-0472">Membrane</keyword>
<dbReference type="Gene3D" id="1.10.510.10">
    <property type="entry name" value="Transferase(Phosphotransferase) domain 1"/>
    <property type="match status" value="1"/>
</dbReference>